<dbReference type="InterPro" id="IPR035965">
    <property type="entry name" value="PAS-like_dom_sf"/>
</dbReference>
<dbReference type="Gene3D" id="3.30.70.270">
    <property type="match status" value="1"/>
</dbReference>
<dbReference type="Proteomes" id="UP001204621">
    <property type="component" value="Unassembled WGS sequence"/>
</dbReference>
<dbReference type="SMART" id="SM00267">
    <property type="entry name" value="GGDEF"/>
    <property type="match status" value="1"/>
</dbReference>
<dbReference type="Pfam" id="PF00990">
    <property type="entry name" value="GGDEF"/>
    <property type="match status" value="1"/>
</dbReference>
<keyword evidence="3" id="KW-0808">Transferase</keyword>
<feature type="domain" description="GGDEF" evidence="2">
    <location>
        <begin position="309"/>
        <end position="447"/>
    </location>
</feature>
<dbReference type="PROSITE" id="PS50112">
    <property type="entry name" value="PAS"/>
    <property type="match status" value="1"/>
</dbReference>
<dbReference type="InterPro" id="IPR000160">
    <property type="entry name" value="GGDEF_dom"/>
</dbReference>
<dbReference type="EC" id="2.7.7.65" evidence="3"/>
<dbReference type="NCBIfam" id="TIGR00229">
    <property type="entry name" value="sensory_box"/>
    <property type="match status" value="1"/>
</dbReference>
<dbReference type="GO" id="GO:0052621">
    <property type="term" value="F:diguanylate cyclase activity"/>
    <property type="evidence" value="ECO:0007669"/>
    <property type="project" value="UniProtKB-EC"/>
</dbReference>
<dbReference type="SUPFAM" id="SSF55781">
    <property type="entry name" value="GAF domain-like"/>
    <property type="match status" value="1"/>
</dbReference>
<dbReference type="CDD" id="cd00130">
    <property type="entry name" value="PAS"/>
    <property type="match status" value="1"/>
</dbReference>
<organism evidence="3 4">
    <name type="scientific">Massilia terrae</name>
    <dbReference type="NCBI Taxonomy" id="1811224"/>
    <lineage>
        <taxon>Bacteria</taxon>
        <taxon>Pseudomonadati</taxon>
        <taxon>Pseudomonadota</taxon>
        <taxon>Betaproteobacteria</taxon>
        <taxon>Burkholderiales</taxon>
        <taxon>Oxalobacteraceae</taxon>
        <taxon>Telluria group</taxon>
        <taxon>Massilia</taxon>
    </lineage>
</organism>
<dbReference type="PANTHER" id="PTHR46663">
    <property type="entry name" value="DIGUANYLATE CYCLASE DGCT-RELATED"/>
    <property type="match status" value="1"/>
</dbReference>
<dbReference type="InterPro" id="IPR013656">
    <property type="entry name" value="PAS_4"/>
</dbReference>
<comment type="caution">
    <text evidence="3">The sequence shown here is derived from an EMBL/GenBank/DDBJ whole genome shotgun (WGS) entry which is preliminary data.</text>
</comment>
<dbReference type="Gene3D" id="3.30.450.20">
    <property type="entry name" value="PAS domain"/>
    <property type="match status" value="1"/>
</dbReference>
<keyword evidence="3" id="KW-0548">Nucleotidyltransferase</keyword>
<keyword evidence="4" id="KW-1185">Reference proteome</keyword>
<accession>A0ABT2CTL0</accession>
<sequence>MPSLKMPLPDLLDSITDLLLDAVFLVDHDGVIVHVSAACHDMLGYRPEEMIGRRQFEFLAPEDRVATEAEAARVRGGQRRVGFQNCYLHKDGRRVQLMWSARLLPEHGLRVGVARNVSSLVLAERRQSATYEITSAAHRCTELAELCVELHQILAQVVQVDAVAIVADGVGERGEAAIFFSTGDGAMQASVRERLRHWPRASDRGGAPVLVHVPCDHHVESWQALALTGQRGTNGALFLRDRTGAGGLAADAELFRFVAAQLAVAVERQQLHADLLRAARYDDLTGLPNRRLFHDRLRIALARARRTERRLALLFVDIDRFKEVNDTLGHGAGDRLLQEIAGRLALCARSSDTVARFGGDEFVMLADELARPEDASLVADKIRAAVTVPLSIGEHCVHVSASIGIALFPDHGEQAELLLRHADNAMYADKLSRCVPPAEGGAAASVL</sequence>
<evidence type="ECO:0000259" key="1">
    <source>
        <dbReference type="PROSITE" id="PS50112"/>
    </source>
</evidence>
<dbReference type="EMBL" id="JANUGU010000001">
    <property type="protein sequence ID" value="MCS0657316.1"/>
    <property type="molecule type" value="Genomic_DNA"/>
</dbReference>
<dbReference type="InterPro" id="IPR043128">
    <property type="entry name" value="Rev_trsase/Diguanyl_cyclase"/>
</dbReference>
<dbReference type="SUPFAM" id="SSF55073">
    <property type="entry name" value="Nucleotide cyclase"/>
    <property type="match status" value="1"/>
</dbReference>
<evidence type="ECO:0000313" key="4">
    <source>
        <dbReference type="Proteomes" id="UP001204621"/>
    </source>
</evidence>
<reference evidence="3 4" key="1">
    <citation type="submission" date="2022-08" db="EMBL/GenBank/DDBJ databases">
        <title>Reclassification of Massilia species as members of the genera Telluria, Duganella, Pseudoduganella, Mokoshia gen. nov. and Zemynaea gen. nov. using orthogonal and non-orthogonal genome-based approaches.</title>
        <authorList>
            <person name="Bowman J.P."/>
        </authorList>
    </citation>
    <scope>NUCLEOTIDE SEQUENCE [LARGE SCALE GENOMIC DNA]</scope>
    <source>
        <strain evidence="3 4">JCM 31606</strain>
    </source>
</reference>
<dbReference type="Pfam" id="PF08448">
    <property type="entry name" value="PAS_4"/>
    <property type="match status" value="1"/>
</dbReference>
<dbReference type="SUPFAM" id="SSF55785">
    <property type="entry name" value="PYP-like sensor domain (PAS domain)"/>
    <property type="match status" value="1"/>
</dbReference>
<evidence type="ECO:0000259" key="2">
    <source>
        <dbReference type="PROSITE" id="PS50887"/>
    </source>
</evidence>
<proteinExistence type="predicted"/>
<dbReference type="InterPro" id="IPR029787">
    <property type="entry name" value="Nucleotide_cyclase"/>
</dbReference>
<dbReference type="InterPro" id="IPR000014">
    <property type="entry name" value="PAS"/>
</dbReference>
<dbReference type="CDD" id="cd01949">
    <property type="entry name" value="GGDEF"/>
    <property type="match status" value="1"/>
</dbReference>
<feature type="domain" description="PAS" evidence="1">
    <location>
        <begin position="8"/>
        <end position="64"/>
    </location>
</feature>
<evidence type="ECO:0000313" key="3">
    <source>
        <dbReference type="EMBL" id="MCS0657316.1"/>
    </source>
</evidence>
<dbReference type="PANTHER" id="PTHR46663:SF3">
    <property type="entry name" value="SLL0267 PROTEIN"/>
    <property type="match status" value="1"/>
</dbReference>
<protein>
    <submittedName>
        <fullName evidence="3">Diguanylate cyclase</fullName>
        <ecNumber evidence="3">2.7.7.65</ecNumber>
    </submittedName>
</protein>
<dbReference type="InterPro" id="IPR052163">
    <property type="entry name" value="DGC-Regulatory_Protein"/>
</dbReference>
<dbReference type="InterPro" id="IPR029016">
    <property type="entry name" value="GAF-like_dom_sf"/>
</dbReference>
<gene>
    <name evidence="3" type="ORF">NX778_04465</name>
</gene>
<dbReference type="PROSITE" id="PS50887">
    <property type="entry name" value="GGDEF"/>
    <property type="match status" value="1"/>
</dbReference>
<dbReference type="RefSeq" id="WP_258810464.1">
    <property type="nucleotide sequence ID" value="NZ_JANUGU010000001.1"/>
</dbReference>
<name>A0ABT2CTL0_9BURK</name>
<dbReference type="SMART" id="SM00091">
    <property type="entry name" value="PAS"/>
    <property type="match status" value="1"/>
</dbReference>
<dbReference type="NCBIfam" id="TIGR00254">
    <property type="entry name" value="GGDEF"/>
    <property type="match status" value="1"/>
</dbReference>
<dbReference type="Gene3D" id="3.30.450.40">
    <property type="match status" value="1"/>
</dbReference>